<dbReference type="PANTHER" id="PTHR20961:SF38">
    <property type="entry name" value="PROTEIN O-LINKED-MANNOSE BETA-1,4-N-ACETYLGLUCOSAMINYLTRANSFERASE 2"/>
    <property type="match status" value="1"/>
</dbReference>
<evidence type="ECO:0000313" key="11">
    <source>
        <dbReference type="EMBL" id="CAB9519431.1"/>
    </source>
</evidence>
<feature type="domain" description="Glycosyltransferase 61 catalytic" evidence="10">
    <location>
        <begin position="635"/>
        <end position="738"/>
    </location>
</feature>
<keyword evidence="5 9" id="KW-1133">Transmembrane helix</keyword>
<comment type="caution">
    <text evidence="11">The sequence shown here is derived from an EMBL/GenBank/DDBJ whole genome shotgun (WGS) entry which is preliminary data.</text>
</comment>
<gene>
    <name evidence="11" type="ORF">SEMRO_1016_G231640.1</name>
</gene>
<dbReference type="PANTHER" id="PTHR20961">
    <property type="entry name" value="GLYCOSYLTRANSFERASE"/>
    <property type="match status" value="1"/>
</dbReference>
<evidence type="ECO:0000256" key="4">
    <source>
        <dbReference type="ARBA" id="ARBA00022692"/>
    </source>
</evidence>
<evidence type="ECO:0000256" key="7">
    <source>
        <dbReference type="ARBA" id="ARBA00023180"/>
    </source>
</evidence>
<evidence type="ECO:0000256" key="5">
    <source>
        <dbReference type="ARBA" id="ARBA00022989"/>
    </source>
</evidence>
<dbReference type="AlphaFoldDB" id="A0A9N8HMP3"/>
<dbReference type="EMBL" id="CAICTM010001014">
    <property type="protein sequence ID" value="CAB9519431.1"/>
    <property type="molecule type" value="Genomic_DNA"/>
</dbReference>
<evidence type="ECO:0000256" key="1">
    <source>
        <dbReference type="ARBA" id="ARBA00004167"/>
    </source>
</evidence>
<feature type="transmembrane region" description="Helical" evidence="9">
    <location>
        <begin position="24"/>
        <end position="42"/>
    </location>
</feature>
<proteinExistence type="predicted"/>
<keyword evidence="4 9" id="KW-0812">Transmembrane</keyword>
<reference evidence="11" key="1">
    <citation type="submission" date="2020-06" db="EMBL/GenBank/DDBJ databases">
        <authorList>
            <consortium name="Plant Systems Biology data submission"/>
        </authorList>
    </citation>
    <scope>NUCLEOTIDE SEQUENCE</scope>
    <source>
        <strain evidence="11">D6</strain>
    </source>
</reference>
<sequence>MATRLVDSHVVNQVTCFQRSRKRLLVLVSVALVSSVAMYLQVAKTEISFLEMTSGSEYKSIATGDRSHRSVSLAEAERQRLLNTTTDTKFSSYKEQKGKNKQTEYDENKTYPYLQEGLYTRVTPLYKLLKGPGSPHKDAPDFFPFGEEPIAVCEIHNLGSWPISSFPHVMQQLFKCFSWWQAGINEPKQKVLIVPKDPQSTFINDFLGILKEQFHVAVTNQTNQQNISVHGEIFGLADAKPYEMHNPQDATILREGIWEHYNIPANSRAGCPVEPSGVATPVIGFFNRQPSGGRHCNNSKAIFAALEQHDFGTTEPLKIHYLESFDTMSFQEQVANMAQVDILIGPHGAQLVSAAFLPTCGGMLELFPKGFYAPIIFGSLARSTGHYYYSLYTGNNQTPEITSYMMTPDNQKQARAFDINADPLAAAQAVSKLTARWQACCRLQPFGGQTLTSVQVGGNPSDGGELKQAPKELTHSPKMPPRKSPTNVAAEIAENRALNVEEGLYKRRTPLEKLFKAVEAPDRFPFEEEPDAVCNFQQKGFWTHFPHAMQQLLRCFSWWQAGLNVAKNHVLIIWNFPPSDFIKDYLQMLQAQFNITLDRKAAHQNISVYGDAPDFPAYEMHDPHDATILREGMWDYYNISSDSRAGCPLNKASNVAPVIGFLNRQPNGGRHCNNSQAVISALEQHDFGTDHSPKIHYLESFDGLSFKEQVTFMAQIDILIGPHGAQFTSAAFLPSCGGVLELFPKGYYVPNFFGTLTRSTGHYYYSLYTGANRSEEMSRYMRFLDGRNKARGFNVTADPESVVQAVSKLLARWQNCCLSGPHPFHNNSSMDKLVSF</sequence>
<dbReference type="Pfam" id="PF04577">
    <property type="entry name" value="Glyco_transf_61"/>
    <property type="match status" value="2"/>
</dbReference>
<evidence type="ECO:0000256" key="3">
    <source>
        <dbReference type="ARBA" id="ARBA00022679"/>
    </source>
</evidence>
<comment type="subcellular location">
    <subcellularLocation>
        <location evidence="1">Membrane</location>
        <topology evidence="1">Single-pass membrane protein</topology>
    </subcellularLocation>
</comment>
<dbReference type="Proteomes" id="UP001153069">
    <property type="component" value="Unassembled WGS sequence"/>
</dbReference>
<dbReference type="GO" id="GO:0016757">
    <property type="term" value="F:glycosyltransferase activity"/>
    <property type="evidence" value="ECO:0007669"/>
    <property type="project" value="UniProtKB-KW"/>
</dbReference>
<evidence type="ECO:0000259" key="10">
    <source>
        <dbReference type="Pfam" id="PF04577"/>
    </source>
</evidence>
<feature type="compositionally biased region" description="Basic and acidic residues" evidence="8">
    <location>
        <begin position="464"/>
        <end position="475"/>
    </location>
</feature>
<keyword evidence="2" id="KW-0328">Glycosyltransferase</keyword>
<keyword evidence="7" id="KW-0325">Glycoprotein</keyword>
<keyword evidence="12" id="KW-1185">Reference proteome</keyword>
<accession>A0A9N8HMP3</accession>
<dbReference type="OrthoDB" id="6284081at2759"/>
<keyword evidence="3" id="KW-0808">Transferase</keyword>
<organism evidence="11 12">
    <name type="scientific">Seminavis robusta</name>
    <dbReference type="NCBI Taxonomy" id="568900"/>
    <lineage>
        <taxon>Eukaryota</taxon>
        <taxon>Sar</taxon>
        <taxon>Stramenopiles</taxon>
        <taxon>Ochrophyta</taxon>
        <taxon>Bacillariophyta</taxon>
        <taxon>Bacillariophyceae</taxon>
        <taxon>Bacillariophycidae</taxon>
        <taxon>Naviculales</taxon>
        <taxon>Naviculaceae</taxon>
        <taxon>Seminavis</taxon>
    </lineage>
</organism>
<evidence type="ECO:0000313" key="12">
    <source>
        <dbReference type="Proteomes" id="UP001153069"/>
    </source>
</evidence>
<dbReference type="InterPro" id="IPR007657">
    <property type="entry name" value="Glycosyltransferase_61"/>
</dbReference>
<evidence type="ECO:0000256" key="6">
    <source>
        <dbReference type="ARBA" id="ARBA00023136"/>
    </source>
</evidence>
<evidence type="ECO:0000256" key="9">
    <source>
        <dbReference type="SAM" id="Phobius"/>
    </source>
</evidence>
<protein>
    <recommendedName>
        <fullName evidence="10">Glycosyltransferase 61 catalytic domain-containing protein</fullName>
    </recommendedName>
</protein>
<name>A0A9N8HMP3_9STRA</name>
<evidence type="ECO:0000256" key="2">
    <source>
        <dbReference type="ARBA" id="ARBA00022676"/>
    </source>
</evidence>
<feature type="region of interest" description="Disordered" evidence="8">
    <location>
        <begin position="456"/>
        <end position="485"/>
    </location>
</feature>
<feature type="domain" description="Glycosyltransferase 61 catalytic" evidence="10">
    <location>
        <begin position="243"/>
        <end position="360"/>
    </location>
</feature>
<evidence type="ECO:0000256" key="8">
    <source>
        <dbReference type="SAM" id="MobiDB-lite"/>
    </source>
</evidence>
<dbReference type="InterPro" id="IPR049625">
    <property type="entry name" value="Glyco_transf_61_cat"/>
</dbReference>
<dbReference type="GO" id="GO:0016020">
    <property type="term" value="C:membrane"/>
    <property type="evidence" value="ECO:0007669"/>
    <property type="project" value="UniProtKB-SubCell"/>
</dbReference>
<keyword evidence="6 9" id="KW-0472">Membrane</keyword>